<comment type="subcellular location">
    <subcellularLocation>
        <location evidence="1">Mitochondrion membrane</location>
        <topology evidence="1">Multi-pass membrane protein</topology>
    </subcellularLocation>
</comment>
<evidence type="ECO:0000256" key="8">
    <source>
        <dbReference type="ARBA" id="ARBA00022967"/>
    </source>
</evidence>
<evidence type="ECO:0000256" key="3">
    <source>
        <dbReference type="ARBA" id="ARBA00012944"/>
    </source>
</evidence>
<keyword evidence="7 16" id="KW-0812">Transmembrane</keyword>
<evidence type="ECO:0000256" key="6">
    <source>
        <dbReference type="ARBA" id="ARBA00022660"/>
    </source>
</evidence>
<dbReference type="PANTHER" id="PTHR11435:SF1">
    <property type="entry name" value="NADH-UBIQUINONE OXIDOREDUCTASE CHAIN 6"/>
    <property type="match status" value="1"/>
</dbReference>
<evidence type="ECO:0000256" key="16">
    <source>
        <dbReference type="SAM" id="Phobius"/>
    </source>
</evidence>
<keyword evidence="11" id="KW-0520">NAD</keyword>
<gene>
    <name evidence="17" type="primary">ND6</name>
</gene>
<dbReference type="AlphaFoldDB" id="S4SV62"/>
<geneLocation type="mitochondrion" evidence="17"/>
<dbReference type="InterPro" id="IPR050269">
    <property type="entry name" value="ComplexI_Subunit6"/>
</dbReference>
<evidence type="ECO:0000256" key="5">
    <source>
        <dbReference type="ARBA" id="ARBA00022448"/>
    </source>
</evidence>
<evidence type="ECO:0000256" key="12">
    <source>
        <dbReference type="ARBA" id="ARBA00023128"/>
    </source>
</evidence>
<dbReference type="GO" id="GO:0031966">
    <property type="term" value="C:mitochondrial membrane"/>
    <property type="evidence" value="ECO:0007669"/>
    <property type="project" value="UniProtKB-SubCell"/>
</dbReference>
<dbReference type="PANTHER" id="PTHR11435">
    <property type="entry name" value="NADH UBIQUINONE OXIDOREDUCTASE SUBUNIT ND6"/>
    <property type="match status" value="1"/>
</dbReference>
<feature type="transmembrane region" description="Helical" evidence="16">
    <location>
        <begin position="47"/>
        <end position="66"/>
    </location>
</feature>
<evidence type="ECO:0000256" key="9">
    <source>
        <dbReference type="ARBA" id="ARBA00022982"/>
    </source>
</evidence>
<evidence type="ECO:0000256" key="10">
    <source>
        <dbReference type="ARBA" id="ARBA00022989"/>
    </source>
</evidence>
<evidence type="ECO:0000256" key="1">
    <source>
        <dbReference type="ARBA" id="ARBA00004225"/>
    </source>
</evidence>
<feature type="transmembrane region" description="Helical" evidence="16">
    <location>
        <begin position="134"/>
        <end position="154"/>
    </location>
</feature>
<evidence type="ECO:0000256" key="2">
    <source>
        <dbReference type="ARBA" id="ARBA00005698"/>
    </source>
</evidence>
<evidence type="ECO:0000256" key="14">
    <source>
        <dbReference type="ARBA" id="ARBA00031019"/>
    </source>
</evidence>
<feature type="transmembrane region" description="Helical" evidence="16">
    <location>
        <begin position="7"/>
        <end position="35"/>
    </location>
</feature>
<keyword evidence="10 16" id="KW-1133">Transmembrane helix</keyword>
<evidence type="ECO:0000256" key="11">
    <source>
        <dbReference type="ARBA" id="ARBA00023027"/>
    </source>
</evidence>
<reference evidence="17" key="1">
    <citation type="submission" date="2012-07" db="EMBL/GenBank/DDBJ databases">
        <title>Mitogenomics of the Coleoptera under dense taxon sampling.</title>
        <authorList>
            <person name="Timmermans M.J.T.N."/>
            <person name="Lim J."/>
            <person name="Dodsworth S."/>
            <person name="Haran J."/>
            <person name="Ahrens D."/>
            <person name="Bocak L."/>
            <person name="London A."/>
            <person name="Culverwell L."/>
            <person name="Vogler A.P."/>
        </authorList>
    </citation>
    <scope>NUCLEOTIDE SEQUENCE</scope>
</reference>
<protein>
    <recommendedName>
        <fullName evidence="4">NADH-ubiquinone oxidoreductase chain 6</fullName>
        <ecNumber evidence="3">7.1.1.2</ecNumber>
    </recommendedName>
    <alternativeName>
        <fullName evidence="14">NADH dehydrogenase subunit 6</fullName>
    </alternativeName>
</protein>
<comment type="similarity">
    <text evidence="2">Belongs to the complex I subunit 6 family.</text>
</comment>
<proteinExistence type="inferred from homology"/>
<dbReference type="GO" id="GO:0008137">
    <property type="term" value="F:NADH dehydrogenase (ubiquinone) activity"/>
    <property type="evidence" value="ECO:0007669"/>
    <property type="project" value="UniProtKB-EC"/>
</dbReference>
<name>S4SV62_9CUCU</name>
<keyword evidence="8" id="KW-1278">Translocase</keyword>
<keyword evidence="13 16" id="KW-0472">Membrane</keyword>
<evidence type="ECO:0000256" key="4">
    <source>
        <dbReference type="ARBA" id="ARBA00021095"/>
    </source>
</evidence>
<keyword evidence="9" id="KW-0249">Electron transport</keyword>
<organism evidence="17">
    <name type="scientific">Micrambina sp. MIC01</name>
    <dbReference type="NCBI Taxonomy" id="1227472"/>
    <lineage>
        <taxon>Eukaryota</taxon>
        <taxon>Metazoa</taxon>
        <taxon>Ecdysozoa</taxon>
        <taxon>Arthropoda</taxon>
        <taxon>Hexapoda</taxon>
        <taxon>Insecta</taxon>
        <taxon>Pterygota</taxon>
        <taxon>Neoptera</taxon>
        <taxon>Endopterygota</taxon>
        <taxon>Coleoptera</taxon>
        <taxon>Polyphaga</taxon>
        <taxon>Cucujiformia</taxon>
        <taxon>Cryptophagidae</taxon>
        <taxon>Cryptophaginae</taxon>
        <taxon>Micrambina</taxon>
    </lineage>
</organism>
<feature type="transmembrane region" description="Helical" evidence="16">
    <location>
        <begin position="78"/>
        <end position="99"/>
    </location>
</feature>
<keyword evidence="6" id="KW-0679">Respiratory chain</keyword>
<sequence length="165" mass="19697">MMIIYYLIILNSLIFIFLNHPLSMGTCLLIQTLFISLITGKMYLNFWFSYLLFLIMVGGMLILFMYMTSVASNEKFKFSIKLVLMLSILFTLMMTYLFYFNPTFFFMNEDMLNKSEIYFFNNTMAKFTEFPSYLMYYLIILYLLMTLIAVVKITKTNQGPIRQKF</sequence>
<keyword evidence="12 17" id="KW-0496">Mitochondrion</keyword>
<comment type="catalytic activity">
    <reaction evidence="15">
        <text>a ubiquinone + NADH + 5 H(+)(in) = a ubiquinol + NAD(+) + 4 H(+)(out)</text>
        <dbReference type="Rhea" id="RHEA:29091"/>
        <dbReference type="Rhea" id="RHEA-COMP:9565"/>
        <dbReference type="Rhea" id="RHEA-COMP:9566"/>
        <dbReference type="ChEBI" id="CHEBI:15378"/>
        <dbReference type="ChEBI" id="CHEBI:16389"/>
        <dbReference type="ChEBI" id="CHEBI:17976"/>
        <dbReference type="ChEBI" id="CHEBI:57540"/>
        <dbReference type="ChEBI" id="CHEBI:57945"/>
        <dbReference type="EC" id="7.1.1.2"/>
    </reaction>
</comment>
<evidence type="ECO:0000256" key="15">
    <source>
        <dbReference type="ARBA" id="ARBA00049551"/>
    </source>
</evidence>
<accession>S4SV62</accession>
<keyword evidence="5" id="KW-0813">Transport</keyword>
<dbReference type="EMBL" id="JX313663">
    <property type="protein sequence ID" value="AFQ62118.1"/>
    <property type="molecule type" value="Genomic_DNA"/>
</dbReference>
<evidence type="ECO:0000256" key="7">
    <source>
        <dbReference type="ARBA" id="ARBA00022692"/>
    </source>
</evidence>
<evidence type="ECO:0000256" key="13">
    <source>
        <dbReference type="ARBA" id="ARBA00023136"/>
    </source>
</evidence>
<dbReference type="EC" id="7.1.1.2" evidence="3"/>
<evidence type="ECO:0000313" key="17">
    <source>
        <dbReference type="EMBL" id="AFQ62118.1"/>
    </source>
</evidence>